<feature type="region of interest" description="Disordered" evidence="2">
    <location>
        <begin position="319"/>
        <end position="340"/>
    </location>
</feature>
<accession>A0A517NS51</accession>
<dbReference type="InterPro" id="IPR023155">
    <property type="entry name" value="Cyt_c-552/4"/>
</dbReference>
<evidence type="ECO:0000256" key="1">
    <source>
        <dbReference type="ARBA" id="ARBA00022729"/>
    </source>
</evidence>
<keyword evidence="3" id="KW-1133">Transmembrane helix</keyword>
<organism evidence="5 6">
    <name type="scientific">Stieleria marina</name>
    <dbReference type="NCBI Taxonomy" id="1930275"/>
    <lineage>
        <taxon>Bacteria</taxon>
        <taxon>Pseudomonadati</taxon>
        <taxon>Planctomycetota</taxon>
        <taxon>Planctomycetia</taxon>
        <taxon>Pirellulales</taxon>
        <taxon>Pirellulaceae</taxon>
        <taxon>Stieleria</taxon>
    </lineage>
</organism>
<dbReference type="RefSeq" id="WP_145417520.1">
    <property type="nucleotide sequence ID" value="NZ_CP036526.1"/>
</dbReference>
<feature type="compositionally biased region" description="Low complexity" evidence="2">
    <location>
        <begin position="99"/>
        <end position="112"/>
    </location>
</feature>
<feature type="region of interest" description="Disordered" evidence="2">
    <location>
        <begin position="53"/>
        <end position="116"/>
    </location>
</feature>
<evidence type="ECO:0000256" key="2">
    <source>
        <dbReference type="SAM" id="MobiDB-lite"/>
    </source>
</evidence>
<sequence>MTNLLIFLGAALSFAIGLVAYKKTRSHATGVVAFIVAACITWLLVPSDVPSETPESIVQHATSRAQQSKPSERLTEGTSGKPDASPDERAIAADETATKSHSAKSATAGTTKSDSKQLTLANLRALRPVERPTHGYVGSDVCRECHTQQHSTWEHSYHRTMTQAATPESVLGNFDDVAVTSSNRLYEFTRQGEVCTVEMPDEHNPSQRIRAPIVMTTGSHHMQVYWFATGKKRLIGMLPMVHLNESNEWIPRESAFLVPPNMPPSFELGRWNEACSSCHSTHRKGRRLASGEWDTHVGEFGISCEACHGPAEEHVNIRRQSQQQTAAEVPDPVDDPIINPADLPKALSAQVCGQCHSVSDVLRPDRGTMENGHPYRPGLDLADTHGLWTRESPEFKRTQEALGYEDLDTLLDETFYNDGMVRVSGREYTGMVQSSCYINGEMTCLSCHKMHQDSLDSRPVKQWANDQLDVDAIGNSACTGCHTPSQYGTQHTHHPAGSSGSSCYNCHMPHTAYGLLKAIRNHQISSPNIGRDHQAKRPNACNQCHLDKTLKWSADHLQEWYEIEPPELETNEQEVAASLLWLLKGNAAERAISAWCMGWSDAKAASGQSWQLPFLAATLDDDYDAVRLVARRSIKTYENMQDFNLDVVTSTTSQERQQAAFKLLQSWSDSADFTEDRPALLIETKLGVQVSRIRQLIDQRDNSRVLLSE</sequence>
<dbReference type="PANTHER" id="PTHR35038:SF8">
    <property type="entry name" value="C-TYPE POLYHEME CYTOCHROME OMCC"/>
    <property type="match status" value="1"/>
</dbReference>
<dbReference type="Proteomes" id="UP000319817">
    <property type="component" value="Chromosome"/>
</dbReference>
<feature type="compositionally biased region" description="Basic and acidic residues" evidence="2">
    <location>
        <begin position="84"/>
        <end position="98"/>
    </location>
</feature>
<keyword evidence="3" id="KW-0812">Transmembrane</keyword>
<evidence type="ECO:0000313" key="6">
    <source>
        <dbReference type="Proteomes" id="UP000319817"/>
    </source>
</evidence>
<keyword evidence="3" id="KW-0472">Membrane</keyword>
<proteinExistence type="predicted"/>
<gene>
    <name evidence="5" type="ORF">K239x_19210</name>
</gene>
<dbReference type="AlphaFoldDB" id="A0A517NS51"/>
<evidence type="ECO:0000259" key="4">
    <source>
        <dbReference type="Pfam" id="PF13435"/>
    </source>
</evidence>
<dbReference type="InterPro" id="IPR036280">
    <property type="entry name" value="Multihaem_cyt_sf"/>
</dbReference>
<protein>
    <submittedName>
        <fullName evidence="5">Doubled CXXCH motif (Paired_CXXCH_1)</fullName>
    </submittedName>
</protein>
<feature type="domain" description="Cytochrome c-552/4" evidence="4">
    <location>
        <begin position="272"/>
        <end position="309"/>
    </location>
</feature>
<dbReference type="EMBL" id="CP036526">
    <property type="protein sequence ID" value="QDT09968.1"/>
    <property type="molecule type" value="Genomic_DNA"/>
</dbReference>
<keyword evidence="6" id="KW-1185">Reference proteome</keyword>
<feature type="region of interest" description="Disordered" evidence="2">
    <location>
        <begin position="363"/>
        <end position="383"/>
    </location>
</feature>
<dbReference type="Pfam" id="PF13435">
    <property type="entry name" value="Cytochrome_C554"/>
    <property type="match status" value="1"/>
</dbReference>
<dbReference type="InterPro" id="IPR051829">
    <property type="entry name" value="Multiheme_Cytochr_ET"/>
</dbReference>
<dbReference type="Gene3D" id="1.10.1130.10">
    <property type="entry name" value="Flavocytochrome C3, Chain A"/>
    <property type="match status" value="2"/>
</dbReference>
<name>A0A517NS51_9BACT</name>
<evidence type="ECO:0000313" key="5">
    <source>
        <dbReference type="EMBL" id="QDT09968.1"/>
    </source>
</evidence>
<reference evidence="5 6" key="1">
    <citation type="submission" date="2019-02" db="EMBL/GenBank/DDBJ databases">
        <title>Deep-cultivation of Planctomycetes and their phenomic and genomic characterization uncovers novel biology.</title>
        <authorList>
            <person name="Wiegand S."/>
            <person name="Jogler M."/>
            <person name="Boedeker C."/>
            <person name="Pinto D."/>
            <person name="Vollmers J."/>
            <person name="Rivas-Marin E."/>
            <person name="Kohn T."/>
            <person name="Peeters S.H."/>
            <person name="Heuer A."/>
            <person name="Rast P."/>
            <person name="Oberbeckmann S."/>
            <person name="Bunk B."/>
            <person name="Jeske O."/>
            <person name="Meyerdierks A."/>
            <person name="Storesund J.E."/>
            <person name="Kallscheuer N."/>
            <person name="Luecker S."/>
            <person name="Lage O.M."/>
            <person name="Pohl T."/>
            <person name="Merkel B.J."/>
            <person name="Hornburger P."/>
            <person name="Mueller R.-W."/>
            <person name="Bruemmer F."/>
            <person name="Labrenz M."/>
            <person name="Spormann A.M."/>
            <person name="Op den Camp H."/>
            <person name="Overmann J."/>
            <person name="Amann R."/>
            <person name="Jetten M.S.M."/>
            <person name="Mascher T."/>
            <person name="Medema M.H."/>
            <person name="Devos D.P."/>
            <person name="Kaster A.-K."/>
            <person name="Ovreas L."/>
            <person name="Rohde M."/>
            <person name="Galperin M.Y."/>
            <person name="Jogler C."/>
        </authorList>
    </citation>
    <scope>NUCLEOTIDE SEQUENCE [LARGE SCALE GENOMIC DNA]</scope>
    <source>
        <strain evidence="5 6">K23_9</strain>
    </source>
</reference>
<keyword evidence="1" id="KW-0732">Signal</keyword>
<feature type="compositionally biased region" description="Polar residues" evidence="2">
    <location>
        <begin position="53"/>
        <end position="69"/>
    </location>
</feature>
<dbReference type="SUPFAM" id="SSF48695">
    <property type="entry name" value="Multiheme cytochromes"/>
    <property type="match status" value="1"/>
</dbReference>
<evidence type="ECO:0000256" key="3">
    <source>
        <dbReference type="SAM" id="Phobius"/>
    </source>
</evidence>
<dbReference type="OrthoDB" id="234670at2"/>
<feature type="transmembrane region" description="Helical" evidence="3">
    <location>
        <begin position="27"/>
        <end position="45"/>
    </location>
</feature>
<dbReference type="PANTHER" id="PTHR35038">
    <property type="entry name" value="DISSIMILATORY SULFITE REDUCTASE SIRA"/>
    <property type="match status" value="1"/>
</dbReference>